<feature type="compositionally biased region" description="Low complexity" evidence="2">
    <location>
        <begin position="63"/>
        <end position="84"/>
    </location>
</feature>
<name>A0A0D3KQ95_EMIH1</name>
<dbReference type="AlphaFoldDB" id="A0A0D3KQ95"/>
<dbReference type="PANTHER" id="PTHR30603:SF47">
    <property type="entry name" value="RNA POLYMERASE SIGMA FACTOR SIGD, CHLOROPLASTIC"/>
    <property type="match status" value="1"/>
</dbReference>
<keyword evidence="6" id="KW-1185">Reference proteome</keyword>
<sequence length="575" mass="62349">MPLLLSAAALVLGVAVEPTQRRPPPHVVRRTTQDRDAAAPGAWVSERRQRRQQLLVRQLILQQQQQGPQQGQQQMREAQQQERPPQSREGFDPFAPLDNLARASQQRLDGAIVEELLAGGEASLPGVGTALPAGPAATARAADRLEAGEAAPLEDASVLHLLEREAAAAADHLLREPSVLRGFSASTGLPTRPVRTRPLGNEDTLRLVQRAWFFLTASDARRELAAEAAEEAEEAGGTVRPPASLQAVLSRMRHTDKPAAAAAASATAAGAAAAAAQSSGVCAPWASRDVAELREMLPPSMSDVEFRLRESIGRAAYNRLFAENQGLIYREVNQVIPNWRDASVMEKADFLQEGAQGLLRALRLFDVGRGVAFSTYAVWHIRAFVLRAVRDKGRLVRLPQALQQDMQQIRRARYRLAVDNSGARLPASQPPPPPMLTIDPGQAALTGLANSATLSLDAADPPHLVVGGGGSARVPTLADRVALRLPANRAGGASGAERLLQADEFASTLRRTQRARDPRRATMARLKYGLEDGREWTYPQLAQRYNMTVDGARGVVRAEVAFLRKEKEKLAHFVE</sequence>
<evidence type="ECO:0000256" key="3">
    <source>
        <dbReference type="SAM" id="SignalP"/>
    </source>
</evidence>
<dbReference type="Pfam" id="PF04542">
    <property type="entry name" value="Sigma70_r2"/>
    <property type="match status" value="1"/>
</dbReference>
<dbReference type="InterPro" id="IPR050239">
    <property type="entry name" value="Sigma-70_RNA_pol_init_factors"/>
</dbReference>
<feature type="chain" id="PRO_5044192943" description="RNA polymerase sigma-70 region 2 domain-containing protein" evidence="3">
    <location>
        <begin position="22"/>
        <end position="575"/>
    </location>
</feature>
<evidence type="ECO:0000313" key="6">
    <source>
        <dbReference type="Proteomes" id="UP000013827"/>
    </source>
</evidence>
<dbReference type="RefSeq" id="XP_005790359.1">
    <property type="nucleotide sequence ID" value="XM_005790302.1"/>
</dbReference>
<dbReference type="PaxDb" id="2903-EOD37930"/>
<dbReference type="Gene3D" id="1.20.120.1810">
    <property type="match status" value="1"/>
</dbReference>
<dbReference type="KEGG" id="ehx:EMIHUDRAFT_361874"/>
<dbReference type="OMA" id="ISKREWA"/>
<dbReference type="InterPro" id="IPR007627">
    <property type="entry name" value="RNA_pol_sigma70_r2"/>
</dbReference>
<evidence type="ECO:0000313" key="5">
    <source>
        <dbReference type="EnsemblProtists" id="EOD37930"/>
    </source>
</evidence>
<dbReference type="GO" id="GO:0003700">
    <property type="term" value="F:DNA-binding transcription factor activity"/>
    <property type="evidence" value="ECO:0007669"/>
    <property type="project" value="InterPro"/>
</dbReference>
<feature type="signal peptide" evidence="3">
    <location>
        <begin position="1"/>
        <end position="21"/>
    </location>
</feature>
<dbReference type="GO" id="GO:0006352">
    <property type="term" value="P:DNA-templated transcription initiation"/>
    <property type="evidence" value="ECO:0007669"/>
    <property type="project" value="InterPro"/>
</dbReference>
<reference evidence="6" key="1">
    <citation type="journal article" date="2013" name="Nature">
        <title>Pan genome of the phytoplankton Emiliania underpins its global distribution.</title>
        <authorList>
            <person name="Read B.A."/>
            <person name="Kegel J."/>
            <person name="Klute M.J."/>
            <person name="Kuo A."/>
            <person name="Lefebvre S.C."/>
            <person name="Maumus F."/>
            <person name="Mayer C."/>
            <person name="Miller J."/>
            <person name="Monier A."/>
            <person name="Salamov A."/>
            <person name="Young J."/>
            <person name="Aguilar M."/>
            <person name="Claverie J.M."/>
            <person name="Frickenhaus S."/>
            <person name="Gonzalez K."/>
            <person name="Herman E.K."/>
            <person name="Lin Y.C."/>
            <person name="Napier J."/>
            <person name="Ogata H."/>
            <person name="Sarno A.F."/>
            <person name="Shmutz J."/>
            <person name="Schroeder D."/>
            <person name="de Vargas C."/>
            <person name="Verret F."/>
            <person name="von Dassow P."/>
            <person name="Valentin K."/>
            <person name="Van de Peer Y."/>
            <person name="Wheeler G."/>
            <person name="Dacks J.B."/>
            <person name="Delwiche C.F."/>
            <person name="Dyhrman S.T."/>
            <person name="Glockner G."/>
            <person name="John U."/>
            <person name="Richards T."/>
            <person name="Worden A.Z."/>
            <person name="Zhang X."/>
            <person name="Grigoriev I.V."/>
            <person name="Allen A.E."/>
            <person name="Bidle K."/>
            <person name="Borodovsky M."/>
            <person name="Bowler C."/>
            <person name="Brownlee C."/>
            <person name="Cock J.M."/>
            <person name="Elias M."/>
            <person name="Gladyshev V.N."/>
            <person name="Groth M."/>
            <person name="Guda C."/>
            <person name="Hadaegh A."/>
            <person name="Iglesias-Rodriguez M.D."/>
            <person name="Jenkins J."/>
            <person name="Jones B.M."/>
            <person name="Lawson T."/>
            <person name="Leese F."/>
            <person name="Lindquist E."/>
            <person name="Lobanov A."/>
            <person name="Lomsadze A."/>
            <person name="Malik S.B."/>
            <person name="Marsh M.E."/>
            <person name="Mackinder L."/>
            <person name="Mock T."/>
            <person name="Mueller-Roeber B."/>
            <person name="Pagarete A."/>
            <person name="Parker M."/>
            <person name="Probert I."/>
            <person name="Quesneville H."/>
            <person name="Raines C."/>
            <person name="Rensing S.A."/>
            <person name="Riano-Pachon D.M."/>
            <person name="Richier S."/>
            <person name="Rokitta S."/>
            <person name="Shiraiwa Y."/>
            <person name="Soanes D.M."/>
            <person name="van der Giezen M."/>
            <person name="Wahlund T.M."/>
            <person name="Williams B."/>
            <person name="Wilson W."/>
            <person name="Wolfe G."/>
            <person name="Wurch L.L."/>
        </authorList>
    </citation>
    <scope>NUCLEOTIDE SEQUENCE</scope>
</reference>
<feature type="domain" description="RNA polymerase sigma-70 region 2" evidence="4">
    <location>
        <begin position="320"/>
        <end position="394"/>
    </location>
</feature>
<dbReference type="NCBIfam" id="TIGR02937">
    <property type="entry name" value="sigma70-ECF"/>
    <property type="match status" value="1"/>
</dbReference>
<dbReference type="PANTHER" id="PTHR30603">
    <property type="entry name" value="RNA POLYMERASE SIGMA FACTOR RPO"/>
    <property type="match status" value="1"/>
</dbReference>
<dbReference type="HOGENOM" id="CLU_474455_0_0_1"/>
<organism evidence="5 6">
    <name type="scientific">Emiliania huxleyi (strain CCMP1516)</name>
    <dbReference type="NCBI Taxonomy" id="280463"/>
    <lineage>
        <taxon>Eukaryota</taxon>
        <taxon>Haptista</taxon>
        <taxon>Haptophyta</taxon>
        <taxon>Prymnesiophyceae</taxon>
        <taxon>Isochrysidales</taxon>
        <taxon>Noelaerhabdaceae</taxon>
        <taxon>Emiliania</taxon>
    </lineage>
</organism>
<evidence type="ECO:0000256" key="2">
    <source>
        <dbReference type="SAM" id="MobiDB-lite"/>
    </source>
</evidence>
<reference evidence="5" key="2">
    <citation type="submission" date="2024-10" db="UniProtKB">
        <authorList>
            <consortium name="EnsemblProtists"/>
        </authorList>
    </citation>
    <scope>IDENTIFICATION</scope>
</reference>
<dbReference type="GeneID" id="17283200"/>
<dbReference type="InterPro" id="IPR014284">
    <property type="entry name" value="RNA_pol_sigma-70_dom"/>
</dbReference>
<accession>A0A0D3KQ95</accession>
<evidence type="ECO:0000256" key="1">
    <source>
        <dbReference type="ARBA" id="ARBA00007788"/>
    </source>
</evidence>
<dbReference type="InterPro" id="IPR013325">
    <property type="entry name" value="RNA_pol_sigma_r2"/>
</dbReference>
<comment type="similarity">
    <text evidence="1">Belongs to the sigma-70 factor family.</text>
</comment>
<dbReference type="EnsemblProtists" id="EOD37930">
    <property type="protein sequence ID" value="EOD37930"/>
    <property type="gene ID" value="EMIHUDRAFT_361874"/>
</dbReference>
<dbReference type="SUPFAM" id="SSF88946">
    <property type="entry name" value="Sigma2 domain of RNA polymerase sigma factors"/>
    <property type="match status" value="1"/>
</dbReference>
<keyword evidence="3" id="KW-0732">Signal</keyword>
<dbReference type="STRING" id="2903.R1FFV1"/>
<feature type="region of interest" description="Disordered" evidence="2">
    <location>
        <begin position="20"/>
        <end position="46"/>
    </location>
</feature>
<evidence type="ECO:0000259" key="4">
    <source>
        <dbReference type="Pfam" id="PF04542"/>
    </source>
</evidence>
<proteinExistence type="inferred from homology"/>
<feature type="region of interest" description="Disordered" evidence="2">
    <location>
        <begin position="63"/>
        <end position="95"/>
    </location>
</feature>
<dbReference type="Proteomes" id="UP000013827">
    <property type="component" value="Unassembled WGS sequence"/>
</dbReference>
<protein>
    <recommendedName>
        <fullName evidence="4">RNA polymerase sigma-70 region 2 domain-containing protein</fullName>
    </recommendedName>
</protein>